<dbReference type="PANTHER" id="PTHR46324:SF38">
    <property type="entry name" value="BASIC LEUCINE ZIPPER 43-LIKE"/>
    <property type="match status" value="1"/>
</dbReference>
<feature type="coiled-coil region" evidence="6">
    <location>
        <begin position="130"/>
        <end position="178"/>
    </location>
</feature>
<dbReference type="EMBL" id="CACTIH010001877">
    <property type="protein sequence ID" value="CAA2967174.1"/>
    <property type="molecule type" value="Genomic_DNA"/>
</dbReference>
<dbReference type="AlphaFoldDB" id="A0A8S0QNF9"/>
<proteinExistence type="predicted"/>
<reference evidence="8 9" key="1">
    <citation type="submission" date="2019-12" db="EMBL/GenBank/DDBJ databases">
        <authorList>
            <person name="Alioto T."/>
            <person name="Alioto T."/>
            <person name="Gomez Garrido J."/>
        </authorList>
    </citation>
    <scope>NUCLEOTIDE SEQUENCE [LARGE SCALE GENOMIC DNA]</scope>
</reference>
<gene>
    <name evidence="8" type="ORF">OLEA9_A023796</name>
</gene>
<dbReference type="PROSITE" id="PS50217">
    <property type="entry name" value="BZIP"/>
    <property type="match status" value="1"/>
</dbReference>
<dbReference type="SMART" id="SM00338">
    <property type="entry name" value="BRLZ"/>
    <property type="match status" value="1"/>
</dbReference>
<sequence>MQCSLTRSMQSVKQDFMLSPSMYSTMIPPEATGMNYFVPENPLSIPDNFDFMSSNLPAFELDRFLTNLPNYQTSPAVQEFTPNSSCISNNSTSDEADEPQFYIIDERKQRRMISNRESARRSRMRKQRHLDELCAQVLRLRTEKHNLIDKLNHMSESHDRILQENERLKEETSDLREMVIDLQLGTSYSALRELEDIPSHN</sequence>
<keyword evidence="6" id="KW-0175">Coiled coil</keyword>
<protein>
    <submittedName>
        <fullName evidence="8">Basic leucine zipper 43-like</fullName>
    </submittedName>
</protein>
<evidence type="ECO:0000256" key="5">
    <source>
        <dbReference type="ARBA" id="ARBA00023242"/>
    </source>
</evidence>
<keyword evidence="4" id="KW-0804">Transcription</keyword>
<dbReference type="InterPro" id="IPR045314">
    <property type="entry name" value="bZIP_plant_GBF1"/>
</dbReference>
<dbReference type="Gene3D" id="1.20.5.170">
    <property type="match status" value="1"/>
</dbReference>
<comment type="subcellular location">
    <subcellularLocation>
        <location evidence="1">Nucleus</location>
    </subcellularLocation>
</comment>
<evidence type="ECO:0000313" key="9">
    <source>
        <dbReference type="Proteomes" id="UP000594638"/>
    </source>
</evidence>
<dbReference type="CDD" id="cd14702">
    <property type="entry name" value="bZIP_plant_GBF1"/>
    <property type="match status" value="1"/>
</dbReference>
<comment type="caution">
    <text evidence="8">The sequence shown here is derived from an EMBL/GenBank/DDBJ whole genome shotgun (WGS) entry which is preliminary data.</text>
</comment>
<dbReference type="Gramene" id="OE9A023796T1">
    <property type="protein sequence ID" value="OE9A023796C1"/>
    <property type="gene ID" value="OE9A023796"/>
</dbReference>
<dbReference type="Pfam" id="PF00170">
    <property type="entry name" value="bZIP_1"/>
    <property type="match status" value="1"/>
</dbReference>
<dbReference type="GO" id="GO:0046983">
    <property type="term" value="F:protein dimerization activity"/>
    <property type="evidence" value="ECO:0007669"/>
    <property type="project" value="UniProtKB-ARBA"/>
</dbReference>
<name>A0A8S0QNF9_OLEEU</name>
<evidence type="ECO:0000256" key="4">
    <source>
        <dbReference type="ARBA" id="ARBA00023163"/>
    </source>
</evidence>
<dbReference type="GO" id="GO:0003677">
    <property type="term" value="F:DNA binding"/>
    <property type="evidence" value="ECO:0007669"/>
    <property type="project" value="UniProtKB-KW"/>
</dbReference>
<dbReference type="SUPFAM" id="SSF57959">
    <property type="entry name" value="Leucine zipper domain"/>
    <property type="match status" value="1"/>
</dbReference>
<evidence type="ECO:0000259" key="7">
    <source>
        <dbReference type="PROSITE" id="PS50217"/>
    </source>
</evidence>
<dbReference type="Proteomes" id="UP000594638">
    <property type="component" value="Unassembled WGS sequence"/>
</dbReference>
<keyword evidence="9" id="KW-1185">Reference proteome</keyword>
<dbReference type="PANTHER" id="PTHR46324">
    <property type="entry name" value="BASIC LEUCINE ZIPPER 43-RELATED"/>
    <property type="match status" value="1"/>
</dbReference>
<evidence type="ECO:0000256" key="3">
    <source>
        <dbReference type="ARBA" id="ARBA00023125"/>
    </source>
</evidence>
<feature type="domain" description="BZIP" evidence="7">
    <location>
        <begin position="105"/>
        <end position="168"/>
    </location>
</feature>
<keyword evidence="5" id="KW-0539">Nucleus</keyword>
<dbReference type="OrthoDB" id="551672at2759"/>
<evidence type="ECO:0000256" key="6">
    <source>
        <dbReference type="SAM" id="Coils"/>
    </source>
</evidence>
<dbReference type="GO" id="GO:0003700">
    <property type="term" value="F:DNA-binding transcription factor activity"/>
    <property type="evidence" value="ECO:0007669"/>
    <property type="project" value="InterPro"/>
</dbReference>
<dbReference type="InterPro" id="IPR004827">
    <property type="entry name" value="bZIP"/>
</dbReference>
<dbReference type="FunFam" id="1.20.5.170:FF:000020">
    <property type="entry name" value="BZIP transcription factor"/>
    <property type="match status" value="1"/>
</dbReference>
<dbReference type="GO" id="GO:0005634">
    <property type="term" value="C:nucleus"/>
    <property type="evidence" value="ECO:0007669"/>
    <property type="project" value="UniProtKB-SubCell"/>
</dbReference>
<evidence type="ECO:0000313" key="8">
    <source>
        <dbReference type="EMBL" id="CAA2967174.1"/>
    </source>
</evidence>
<accession>A0A8S0QNF9</accession>
<organism evidence="8 9">
    <name type="scientific">Olea europaea subsp. europaea</name>
    <dbReference type="NCBI Taxonomy" id="158383"/>
    <lineage>
        <taxon>Eukaryota</taxon>
        <taxon>Viridiplantae</taxon>
        <taxon>Streptophyta</taxon>
        <taxon>Embryophyta</taxon>
        <taxon>Tracheophyta</taxon>
        <taxon>Spermatophyta</taxon>
        <taxon>Magnoliopsida</taxon>
        <taxon>eudicotyledons</taxon>
        <taxon>Gunneridae</taxon>
        <taxon>Pentapetalae</taxon>
        <taxon>asterids</taxon>
        <taxon>lamiids</taxon>
        <taxon>Lamiales</taxon>
        <taxon>Oleaceae</taxon>
        <taxon>Oleeae</taxon>
        <taxon>Olea</taxon>
    </lineage>
</organism>
<dbReference type="InterPro" id="IPR044521">
    <property type="entry name" value="AtbZIP8/43"/>
</dbReference>
<evidence type="ECO:0000256" key="1">
    <source>
        <dbReference type="ARBA" id="ARBA00004123"/>
    </source>
</evidence>
<dbReference type="PROSITE" id="PS00036">
    <property type="entry name" value="BZIP_BASIC"/>
    <property type="match status" value="1"/>
</dbReference>
<keyword evidence="3" id="KW-0238">DNA-binding</keyword>
<dbReference type="InterPro" id="IPR046347">
    <property type="entry name" value="bZIP_sf"/>
</dbReference>
<evidence type="ECO:0000256" key="2">
    <source>
        <dbReference type="ARBA" id="ARBA00023015"/>
    </source>
</evidence>
<keyword evidence="2" id="KW-0805">Transcription regulation</keyword>